<sequence length="269" mass="32343">MKIILFHRHGARLPAVEDYYPEDWTSDRVRGDLTNKGIQQLLKVGKTIRRKYVDEMKFLPKVYDPLIYKVKIAQLSRCMLSLLSMLNGLYPDIYQREHQTHQTLLNPKKKLNFSTNLKDHEERDLIFRAQSSKNCQIISKIYHRRKNEDKFEQIYNFFIQHPVMNSTLTKLQHYREKRNGKSLNHQIISLGTEKIPPLSATLFIELWEKSHLPHLPPDNRFFVKFYYGKKELEIMACRNRRRCTWKEFKILFKTRIKPNLEVFCDQTQD</sequence>
<dbReference type="AlphaFoldDB" id="G0R1M4"/>
<accession>G0R1M4</accession>
<dbReference type="PANTHER" id="PTHR11567:SF110">
    <property type="entry name" value="2-PHOSPHOXYLOSE PHOSPHATASE 1"/>
    <property type="match status" value="1"/>
</dbReference>
<protein>
    <submittedName>
        <fullName evidence="3">Uncharacterized protein</fullName>
    </submittedName>
</protein>
<dbReference type="STRING" id="857967.G0R1M4"/>
<organism evidence="3 4">
    <name type="scientific">Ichthyophthirius multifiliis</name>
    <name type="common">White spot disease agent</name>
    <name type="synonym">Ich</name>
    <dbReference type="NCBI Taxonomy" id="5932"/>
    <lineage>
        <taxon>Eukaryota</taxon>
        <taxon>Sar</taxon>
        <taxon>Alveolata</taxon>
        <taxon>Ciliophora</taxon>
        <taxon>Intramacronucleata</taxon>
        <taxon>Oligohymenophorea</taxon>
        <taxon>Hymenostomatida</taxon>
        <taxon>Ophryoglenina</taxon>
        <taxon>Ichthyophthirius</taxon>
    </lineage>
</organism>
<dbReference type="InterPro" id="IPR050645">
    <property type="entry name" value="Histidine_acid_phosphatase"/>
</dbReference>
<dbReference type="InterPro" id="IPR000560">
    <property type="entry name" value="His_Pase_clade-2"/>
</dbReference>
<keyword evidence="4" id="KW-1185">Reference proteome</keyword>
<reference evidence="3 4" key="1">
    <citation type="submission" date="2011-07" db="EMBL/GenBank/DDBJ databases">
        <authorList>
            <person name="Coyne R."/>
            <person name="Brami D."/>
            <person name="Johnson J."/>
            <person name="Hostetler J."/>
            <person name="Hannick L."/>
            <person name="Clark T."/>
            <person name="Cassidy-Hanley D."/>
            <person name="Inman J."/>
        </authorList>
    </citation>
    <scope>NUCLEOTIDE SEQUENCE [LARGE SCALE GENOMIC DNA]</scope>
    <source>
        <strain evidence="3 4">G5</strain>
    </source>
</reference>
<dbReference type="PANTHER" id="PTHR11567">
    <property type="entry name" value="ACID PHOSPHATASE-RELATED"/>
    <property type="match status" value="1"/>
</dbReference>
<dbReference type="GO" id="GO:0016791">
    <property type="term" value="F:phosphatase activity"/>
    <property type="evidence" value="ECO:0007669"/>
    <property type="project" value="TreeGrafter"/>
</dbReference>
<dbReference type="OMA" id="ECEWLER"/>
<dbReference type="Proteomes" id="UP000008983">
    <property type="component" value="Unassembled WGS sequence"/>
</dbReference>
<proteinExistence type="inferred from homology"/>
<evidence type="ECO:0000313" key="4">
    <source>
        <dbReference type="Proteomes" id="UP000008983"/>
    </source>
</evidence>
<dbReference type="InParanoid" id="G0R1M4"/>
<dbReference type="OrthoDB" id="258392at2759"/>
<evidence type="ECO:0000256" key="1">
    <source>
        <dbReference type="ARBA" id="ARBA00005375"/>
    </source>
</evidence>
<dbReference type="eggNOG" id="ENOG502R8X8">
    <property type="taxonomic scope" value="Eukaryota"/>
</dbReference>
<dbReference type="GeneID" id="14904717"/>
<dbReference type="Pfam" id="PF00328">
    <property type="entry name" value="His_Phos_2"/>
    <property type="match status" value="1"/>
</dbReference>
<gene>
    <name evidence="3" type="ORF">IMG5_171450</name>
</gene>
<dbReference type="EMBL" id="GL984223">
    <property type="protein sequence ID" value="EGR28634.1"/>
    <property type="molecule type" value="Genomic_DNA"/>
</dbReference>
<comment type="similarity">
    <text evidence="1">Belongs to the histidine acid phosphatase family.</text>
</comment>
<evidence type="ECO:0000313" key="3">
    <source>
        <dbReference type="EMBL" id="EGR28634.1"/>
    </source>
</evidence>
<name>G0R1M4_ICHMU</name>
<keyword evidence="2" id="KW-0378">Hydrolase</keyword>
<dbReference type="CDD" id="cd07061">
    <property type="entry name" value="HP_HAP_like"/>
    <property type="match status" value="1"/>
</dbReference>
<dbReference type="SUPFAM" id="SSF53254">
    <property type="entry name" value="Phosphoglycerate mutase-like"/>
    <property type="match status" value="1"/>
</dbReference>
<dbReference type="Gene3D" id="3.40.50.1240">
    <property type="entry name" value="Phosphoglycerate mutase-like"/>
    <property type="match status" value="2"/>
</dbReference>
<dbReference type="InterPro" id="IPR029033">
    <property type="entry name" value="His_PPase_superfam"/>
</dbReference>
<evidence type="ECO:0000256" key="2">
    <source>
        <dbReference type="ARBA" id="ARBA00022801"/>
    </source>
</evidence>
<dbReference type="RefSeq" id="XP_004029870.1">
    <property type="nucleotide sequence ID" value="XM_004029822.1"/>
</dbReference>